<sequence length="95" mass="10381">MKLRLLFSSRDEGGQSIGMDVAEVREDVAVNISQEDASESEATGSMNRNASVLSPHEELDDALIDLEDDAALDTSVKTPALRRKMRMVIDGDDDD</sequence>
<evidence type="ECO:0000313" key="2">
    <source>
        <dbReference type="Proteomes" id="UP000008311"/>
    </source>
</evidence>
<gene>
    <name evidence="1" type="ORF">RCOM_1581440</name>
</gene>
<dbReference type="AlphaFoldDB" id="B9RIP6"/>
<accession>B9RIP6</accession>
<dbReference type="EMBL" id="EQ973781">
    <property type="protein sequence ID" value="EEF49018.1"/>
    <property type="molecule type" value="Genomic_DNA"/>
</dbReference>
<dbReference type="InParanoid" id="B9RIP6"/>
<evidence type="ECO:0000313" key="1">
    <source>
        <dbReference type="EMBL" id="EEF49018.1"/>
    </source>
</evidence>
<organism evidence="1 2">
    <name type="scientific">Ricinus communis</name>
    <name type="common">Castor bean</name>
    <dbReference type="NCBI Taxonomy" id="3988"/>
    <lineage>
        <taxon>Eukaryota</taxon>
        <taxon>Viridiplantae</taxon>
        <taxon>Streptophyta</taxon>
        <taxon>Embryophyta</taxon>
        <taxon>Tracheophyta</taxon>
        <taxon>Spermatophyta</taxon>
        <taxon>Magnoliopsida</taxon>
        <taxon>eudicotyledons</taxon>
        <taxon>Gunneridae</taxon>
        <taxon>Pentapetalae</taxon>
        <taxon>rosids</taxon>
        <taxon>fabids</taxon>
        <taxon>Malpighiales</taxon>
        <taxon>Euphorbiaceae</taxon>
        <taxon>Acalyphoideae</taxon>
        <taxon>Acalypheae</taxon>
        <taxon>Ricinus</taxon>
    </lineage>
</organism>
<name>B9RIP6_RICCO</name>
<keyword evidence="2" id="KW-1185">Reference proteome</keyword>
<dbReference type="Proteomes" id="UP000008311">
    <property type="component" value="Unassembled WGS sequence"/>
</dbReference>
<proteinExistence type="predicted"/>
<reference evidence="2" key="1">
    <citation type="journal article" date="2010" name="Nat. Biotechnol.">
        <title>Draft genome sequence of the oilseed species Ricinus communis.</title>
        <authorList>
            <person name="Chan A.P."/>
            <person name="Crabtree J."/>
            <person name="Zhao Q."/>
            <person name="Lorenzi H."/>
            <person name="Orvis J."/>
            <person name="Puiu D."/>
            <person name="Melake-Berhan A."/>
            <person name="Jones K.M."/>
            <person name="Redman J."/>
            <person name="Chen G."/>
            <person name="Cahoon E.B."/>
            <person name="Gedil M."/>
            <person name="Stanke M."/>
            <person name="Haas B.J."/>
            <person name="Wortman J.R."/>
            <person name="Fraser-Liggett C.M."/>
            <person name="Ravel J."/>
            <person name="Rabinowicz P.D."/>
        </authorList>
    </citation>
    <scope>NUCLEOTIDE SEQUENCE [LARGE SCALE GENOMIC DNA]</scope>
    <source>
        <strain evidence="2">cv. Hale</strain>
    </source>
</reference>
<protein>
    <submittedName>
        <fullName evidence="1">Uncharacterized protein</fullName>
    </submittedName>
</protein>